<accession>A0ABV4DXI2</accession>
<dbReference type="SUPFAM" id="SSF82771">
    <property type="entry name" value="GIY-YIG endonuclease"/>
    <property type="match status" value="1"/>
</dbReference>
<dbReference type="Proteomes" id="UP001565220">
    <property type="component" value="Unassembled WGS sequence"/>
</dbReference>
<dbReference type="NCBIfam" id="TIGR01453">
    <property type="entry name" value="grpIintron_endo"/>
    <property type="match status" value="1"/>
</dbReference>
<feature type="domain" description="GIY-YIG" evidence="1">
    <location>
        <begin position="1"/>
        <end position="92"/>
    </location>
</feature>
<dbReference type="Pfam" id="PF01541">
    <property type="entry name" value="GIY-YIG"/>
    <property type="match status" value="1"/>
</dbReference>
<dbReference type="RefSeq" id="WP_369868756.1">
    <property type="nucleotide sequence ID" value="NZ_JBGFFE010000007.1"/>
</dbReference>
<reference evidence="2 3" key="1">
    <citation type="submission" date="2024-08" db="EMBL/GenBank/DDBJ databases">
        <title>Clostridium lapicellarii sp. nov., and Clostridium renhuaiense sp. nov., two species isolated from the mud in a fermentation cellar used for producing sauce-flavour Chinese liquors.</title>
        <authorList>
            <person name="Yang F."/>
            <person name="Wang H."/>
            <person name="Chen L.Q."/>
            <person name="Zhou N."/>
            <person name="Lu J.J."/>
            <person name="Pu X.X."/>
            <person name="Wan B."/>
            <person name="Wang L."/>
            <person name="Liu S.J."/>
        </authorList>
    </citation>
    <scope>NUCLEOTIDE SEQUENCE [LARGE SCALE GENOMIC DNA]</scope>
    <source>
        <strain evidence="2 3">MT-113</strain>
    </source>
</reference>
<dbReference type="InterPro" id="IPR035901">
    <property type="entry name" value="GIY-YIG_endonuc_sf"/>
</dbReference>
<dbReference type="PROSITE" id="PS50164">
    <property type="entry name" value="GIY_YIG"/>
    <property type="match status" value="1"/>
</dbReference>
<dbReference type="InterPro" id="IPR006350">
    <property type="entry name" value="Intron_endoG1"/>
</dbReference>
<dbReference type="EMBL" id="JBGFFE010000007">
    <property type="protein sequence ID" value="MEY8763352.1"/>
    <property type="molecule type" value="Genomic_DNA"/>
</dbReference>
<organism evidence="2 3">
    <name type="scientific">Clostridium lapidicellarium</name>
    <dbReference type="NCBI Taxonomy" id="3240931"/>
    <lineage>
        <taxon>Bacteria</taxon>
        <taxon>Bacillati</taxon>
        <taxon>Bacillota</taxon>
        <taxon>Clostridia</taxon>
        <taxon>Eubacteriales</taxon>
        <taxon>Clostridiaceae</taxon>
        <taxon>Clostridium</taxon>
    </lineage>
</organism>
<comment type="caution">
    <text evidence="2">The sequence shown here is derived from an EMBL/GenBank/DDBJ whole genome shotgun (WGS) entry which is preliminary data.</text>
</comment>
<sequence>MKSGIYYIKNLVNSKIYIGQTYNLTERLSIHKCKLKEGKHENSYLQRSVKKYGITNFEFKILEYVEINKLDEREIYWINYYESTSRSKGYNIEGGGRKNKEISDEMRLMKLGDKNPMYGKHHSKKVINKMINSSRGKNNKLNAQEVEEIKIALYHGKSQQYLANKYNVDHTTINKIQTGANWGYIREDLNDYLKQQNKIGIRQMYEQIKNLFNRGISIHDIVNEYGYDYRAVKKATGKTINQLVSERNEKVKEDFLNGMSKKDLIKKYNLSEYMYKDATKEAREEKNKLMKAKALELRKKGMTVKGIANLLNKHRTTITEWTKGSC</sequence>
<evidence type="ECO:0000313" key="3">
    <source>
        <dbReference type="Proteomes" id="UP001565220"/>
    </source>
</evidence>
<evidence type="ECO:0000259" key="1">
    <source>
        <dbReference type="PROSITE" id="PS50164"/>
    </source>
</evidence>
<gene>
    <name evidence="2" type="ORF">AB8S09_06820</name>
</gene>
<dbReference type="SMART" id="SM00465">
    <property type="entry name" value="GIYc"/>
    <property type="match status" value="1"/>
</dbReference>
<dbReference type="SUPFAM" id="SSF64496">
    <property type="entry name" value="DNA-binding domain of intron-encoded endonucleases"/>
    <property type="match status" value="1"/>
</dbReference>
<proteinExistence type="predicted"/>
<evidence type="ECO:0000313" key="2">
    <source>
        <dbReference type="EMBL" id="MEY8763352.1"/>
    </source>
</evidence>
<protein>
    <submittedName>
        <fullName evidence="2">GIY-YIG nuclease family protein</fullName>
    </submittedName>
</protein>
<dbReference type="InterPro" id="IPR000305">
    <property type="entry name" value="GIY-YIG_endonuc"/>
</dbReference>
<dbReference type="Gene3D" id="3.40.1440.10">
    <property type="entry name" value="GIY-YIG endonuclease"/>
    <property type="match status" value="1"/>
</dbReference>
<dbReference type="CDD" id="cd10437">
    <property type="entry name" value="GIY-YIG_HE_I-TevI_like"/>
    <property type="match status" value="1"/>
</dbReference>
<name>A0ABV4DXI2_9CLOT</name>
<keyword evidence="3" id="KW-1185">Reference proteome</keyword>